<dbReference type="GO" id="GO:0015128">
    <property type="term" value="F:gluconate transmembrane transporter activity"/>
    <property type="evidence" value="ECO:0007669"/>
    <property type="project" value="InterPro"/>
</dbReference>
<evidence type="ECO:0000256" key="1">
    <source>
        <dbReference type="SAM" id="Phobius"/>
    </source>
</evidence>
<feature type="transmembrane region" description="Helical" evidence="1">
    <location>
        <begin position="166"/>
        <end position="183"/>
    </location>
</feature>
<feature type="transmembrane region" description="Helical" evidence="1">
    <location>
        <begin position="283"/>
        <end position="304"/>
    </location>
</feature>
<dbReference type="AlphaFoldDB" id="A0A1I0MDT9"/>
<keyword evidence="1" id="KW-0472">Membrane</keyword>
<accession>A0A1I0MDT9</accession>
<dbReference type="PANTHER" id="PTHR30354:SF23">
    <property type="entry name" value="GNTP FAMILY PERMEASE"/>
    <property type="match status" value="1"/>
</dbReference>
<organism evidence="2 3">
    <name type="scientific">[Clostridium] fimetarium</name>
    <dbReference type="NCBI Taxonomy" id="99656"/>
    <lineage>
        <taxon>Bacteria</taxon>
        <taxon>Bacillati</taxon>
        <taxon>Bacillota</taxon>
        <taxon>Clostridia</taxon>
        <taxon>Lachnospirales</taxon>
        <taxon>Lachnospiraceae</taxon>
    </lineage>
</organism>
<evidence type="ECO:0000313" key="2">
    <source>
        <dbReference type="EMBL" id="SEV85936.1"/>
    </source>
</evidence>
<feature type="transmembrane region" description="Helical" evidence="1">
    <location>
        <begin position="67"/>
        <end position="84"/>
    </location>
</feature>
<protein>
    <submittedName>
        <fullName evidence="2">Gluconate:H+ symporter, GntP family</fullName>
    </submittedName>
</protein>
<proteinExistence type="predicted"/>
<dbReference type="STRING" id="99656.SAMN05421659_101396"/>
<feature type="transmembrane region" description="Helical" evidence="1">
    <location>
        <begin position="105"/>
        <end position="124"/>
    </location>
</feature>
<reference evidence="2 3" key="1">
    <citation type="submission" date="2016-10" db="EMBL/GenBank/DDBJ databases">
        <authorList>
            <person name="de Groot N.N."/>
        </authorList>
    </citation>
    <scope>NUCLEOTIDE SEQUENCE [LARGE SCALE GENOMIC DNA]</scope>
    <source>
        <strain evidence="2 3">DSM 9179</strain>
    </source>
</reference>
<gene>
    <name evidence="2" type="ORF">SAMN05421659_101396</name>
</gene>
<name>A0A1I0MDT9_9FIRM</name>
<sequence>MYLDIAVITVAPIGLAIGKKAKYNKAAVLLAMIGGGKAGNIISPNPNTIAVSEAFKVDLTSMMMKNIIPAIVAVIVTVILAYLLSKRKGSEITAADLEQQNEKKLPSFIAAISGPVIVVILLALRPICNIAVDPLIALPIGGLVCALATGQIVNFREYAEFGLSKVIGVSVLLIGTGTIAGIIKASSMQIDVINLLEAFNMPAFVLAPIAGILMAGATASTTAGSTIASQTFSATLVNAGIPALSAGAMIHTGSTVIDSLPHGSFFHATGGAANISIKERLKLIPYEACIGLSSTAAAVILYLVGL</sequence>
<keyword evidence="3" id="KW-1185">Reference proteome</keyword>
<dbReference type="GO" id="GO:0005886">
    <property type="term" value="C:plasma membrane"/>
    <property type="evidence" value="ECO:0007669"/>
    <property type="project" value="TreeGrafter"/>
</dbReference>
<feature type="transmembrane region" description="Helical" evidence="1">
    <location>
        <begin position="136"/>
        <end position="154"/>
    </location>
</feature>
<dbReference type="Pfam" id="PF02447">
    <property type="entry name" value="GntP_permease"/>
    <property type="match status" value="1"/>
</dbReference>
<dbReference type="EMBL" id="FOJI01000001">
    <property type="protein sequence ID" value="SEV85936.1"/>
    <property type="molecule type" value="Genomic_DNA"/>
</dbReference>
<dbReference type="Proteomes" id="UP000199701">
    <property type="component" value="Unassembled WGS sequence"/>
</dbReference>
<evidence type="ECO:0000313" key="3">
    <source>
        <dbReference type="Proteomes" id="UP000199701"/>
    </source>
</evidence>
<keyword evidence="1" id="KW-1133">Transmembrane helix</keyword>
<keyword evidence="1" id="KW-0812">Transmembrane</keyword>
<dbReference type="InterPro" id="IPR003474">
    <property type="entry name" value="Glcn_transporter"/>
</dbReference>
<dbReference type="PANTHER" id="PTHR30354">
    <property type="entry name" value="GNT FAMILY GLUCONATE TRANSPORTER"/>
    <property type="match status" value="1"/>
</dbReference>
<feature type="transmembrane region" description="Helical" evidence="1">
    <location>
        <begin position="203"/>
        <end position="223"/>
    </location>
</feature>